<organism evidence="8 9">
    <name type="scientific">Nocardia aurantiaca</name>
    <dbReference type="NCBI Taxonomy" id="2675850"/>
    <lineage>
        <taxon>Bacteria</taxon>
        <taxon>Bacillati</taxon>
        <taxon>Actinomycetota</taxon>
        <taxon>Actinomycetes</taxon>
        <taxon>Mycobacteriales</taxon>
        <taxon>Nocardiaceae</taxon>
        <taxon>Nocardia</taxon>
    </lineage>
</organism>
<feature type="transmembrane region" description="Helical" evidence="6">
    <location>
        <begin position="313"/>
        <end position="333"/>
    </location>
</feature>
<dbReference type="GO" id="GO:0005886">
    <property type="term" value="C:plasma membrane"/>
    <property type="evidence" value="ECO:0007669"/>
    <property type="project" value="UniProtKB-SubCell"/>
</dbReference>
<proteinExistence type="predicted"/>
<dbReference type="GO" id="GO:0022857">
    <property type="term" value="F:transmembrane transporter activity"/>
    <property type="evidence" value="ECO:0007669"/>
    <property type="project" value="InterPro"/>
</dbReference>
<dbReference type="InterPro" id="IPR036259">
    <property type="entry name" value="MFS_trans_sf"/>
</dbReference>
<evidence type="ECO:0000259" key="7">
    <source>
        <dbReference type="PROSITE" id="PS50850"/>
    </source>
</evidence>
<dbReference type="InterPro" id="IPR011701">
    <property type="entry name" value="MFS"/>
</dbReference>
<dbReference type="EMBL" id="WMBB01000011">
    <property type="protein sequence ID" value="MTE15683.1"/>
    <property type="molecule type" value="Genomic_DNA"/>
</dbReference>
<gene>
    <name evidence="8" type="ORF">GLP40_23290</name>
</gene>
<evidence type="ECO:0000256" key="1">
    <source>
        <dbReference type="ARBA" id="ARBA00004651"/>
    </source>
</evidence>
<evidence type="ECO:0000313" key="9">
    <source>
        <dbReference type="Proteomes" id="UP000432464"/>
    </source>
</evidence>
<feature type="transmembrane region" description="Helical" evidence="6">
    <location>
        <begin position="227"/>
        <end position="249"/>
    </location>
</feature>
<feature type="transmembrane region" description="Helical" evidence="6">
    <location>
        <begin position="179"/>
        <end position="200"/>
    </location>
</feature>
<reference evidence="8 9" key="1">
    <citation type="submission" date="2019-11" db="EMBL/GenBank/DDBJ databases">
        <title>Nocardia sp. nov. CT2-14 isolated from soil.</title>
        <authorList>
            <person name="Kanchanasin P."/>
            <person name="Tanasupawat S."/>
            <person name="Yuki M."/>
            <person name="Kudo T."/>
        </authorList>
    </citation>
    <scope>NUCLEOTIDE SEQUENCE [LARGE SCALE GENOMIC DNA]</scope>
    <source>
        <strain evidence="8 9">CT2-14</strain>
    </source>
</reference>
<dbReference type="InterPro" id="IPR052983">
    <property type="entry name" value="MFS_Riboflavin_Transporter"/>
</dbReference>
<evidence type="ECO:0000256" key="6">
    <source>
        <dbReference type="SAM" id="Phobius"/>
    </source>
</evidence>
<evidence type="ECO:0000256" key="4">
    <source>
        <dbReference type="ARBA" id="ARBA00022989"/>
    </source>
</evidence>
<keyword evidence="9" id="KW-1185">Reference proteome</keyword>
<accession>A0A6I3KXY4</accession>
<feature type="transmembrane region" description="Helical" evidence="6">
    <location>
        <begin position="149"/>
        <end position="167"/>
    </location>
</feature>
<keyword evidence="4 6" id="KW-1133">Transmembrane helix</keyword>
<feature type="transmembrane region" description="Helical" evidence="6">
    <location>
        <begin position="89"/>
        <end position="108"/>
    </location>
</feature>
<dbReference type="PANTHER" id="PTHR43385:SF1">
    <property type="entry name" value="RIBOFLAVIN TRANSPORTER RIBJ"/>
    <property type="match status" value="1"/>
</dbReference>
<dbReference type="InterPro" id="IPR020846">
    <property type="entry name" value="MFS_dom"/>
</dbReference>
<evidence type="ECO:0000256" key="3">
    <source>
        <dbReference type="ARBA" id="ARBA00022692"/>
    </source>
</evidence>
<feature type="transmembrane region" description="Helical" evidence="6">
    <location>
        <begin position="345"/>
        <end position="364"/>
    </location>
</feature>
<evidence type="ECO:0000313" key="8">
    <source>
        <dbReference type="EMBL" id="MTE15683.1"/>
    </source>
</evidence>
<comment type="caution">
    <text evidence="8">The sequence shown here is derived from an EMBL/GenBank/DDBJ whole genome shotgun (WGS) entry which is preliminary data.</text>
</comment>
<comment type="subcellular location">
    <subcellularLocation>
        <location evidence="1">Cell membrane</location>
        <topology evidence="1">Multi-pass membrane protein</topology>
    </subcellularLocation>
</comment>
<dbReference type="Gene3D" id="1.20.1250.20">
    <property type="entry name" value="MFS general substrate transporter like domains"/>
    <property type="match status" value="1"/>
</dbReference>
<feature type="transmembrane region" description="Helical" evidence="6">
    <location>
        <begin position="60"/>
        <end position="82"/>
    </location>
</feature>
<feature type="transmembrane region" description="Helical" evidence="6">
    <location>
        <begin position="376"/>
        <end position="397"/>
    </location>
</feature>
<feature type="transmembrane region" description="Helical" evidence="6">
    <location>
        <begin position="114"/>
        <end position="137"/>
    </location>
</feature>
<evidence type="ECO:0000256" key="2">
    <source>
        <dbReference type="ARBA" id="ARBA00022448"/>
    </source>
</evidence>
<sequence>MSSGTTTPERLTTPAERTAWRRLVVVFALTQTVGYGAMIQAFTALLSPMAESLVASRTEIAAAATISTLVGALAAVPVGQLLDRYGGRALMTTGSAIGALAVVLWSQAHTLAQLYLAFVLIGLALAMSTYEAAFAVLVATSDAHRRDGAIVTVTMICGLATSFYYLLAGRLEMRLGWRTTLVVLAAVLVCTAVPLHLWAVPGRSAHMQRITRHTGVPVGGALRDRRFWLLVVAFVAQSGSTSAFLLLMVSYFRDIGHSAATASALPITVGAAQIGSRLALAPLARRFGMVTVTAVSFAVQGLGLALLPLAGTALPFTMACVVAFGLGYGTSVVARPSIVADAFGVARFASIIAVMTVPIALSRASAPLAAAWLGDWRFLVVMGAAALVAALALLMSVSTNG</sequence>
<keyword evidence="2" id="KW-0813">Transport</keyword>
<dbReference type="Proteomes" id="UP000432464">
    <property type="component" value="Unassembled WGS sequence"/>
</dbReference>
<dbReference type="PANTHER" id="PTHR43385">
    <property type="entry name" value="RIBOFLAVIN TRANSPORTER RIBJ"/>
    <property type="match status" value="1"/>
</dbReference>
<dbReference type="SUPFAM" id="SSF103473">
    <property type="entry name" value="MFS general substrate transporter"/>
    <property type="match status" value="1"/>
</dbReference>
<keyword evidence="3 6" id="KW-0812">Transmembrane</keyword>
<name>A0A6I3KXY4_9NOCA</name>
<dbReference type="Pfam" id="PF07690">
    <property type="entry name" value="MFS_1"/>
    <property type="match status" value="1"/>
</dbReference>
<keyword evidence="5 6" id="KW-0472">Membrane</keyword>
<dbReference type="RefSeq" id="WP_154790132.1">
    <property type="nucleotide sequence ID" value="NZ_WMBB01000011.1"/>
</dbReference>
<feature type="transmembrane region" description="Helical" evidence="6">
    <location>
        <begin position="23"/>
        <end position="48"/>
    </location>
</feature>
<dbReference type="PROSITE" id="PS50850">
    <property type="entry name" value="MFS"/>
    <property type="match status" value="1"/>
</dbReference>
<feature type="transmembrane region" description="Helical" evidence="6">
    <location>
        <begin position="255"/>
        <end position="275"/>
    </location>
</feature>
<protein>
    <submittedName>
        <fullName evidence="8">MFS transporter</fullName>
    </submittedName>
</protein>
<evidence type="ECO:0000256" key="5">
    <source>
        <dbReference type="ARBA" id="ARBA00023136"/>
    </source>
</evidence>
<dbReference type="AlphaFoldDB" id="A0A6I3KXY4"/>
<feature type="transmembrane region" description="Helical" evidence="6">
    <location>
        <begin position="287"/>
        <end position="307"/>
    </location>
</feature>
<feature type="domain" description="Major facilitator superfamily (MFS) profile" evidence="7">
    <location>
        <begin position="22"/>
        <end position="401"/>
    </location>
</feature>